<organism evidence="1 2">
    <name type="scientific">Streptomyces fuscichromogenes</name>
    <dbReference type="NCBI Taxonomy" id="1324013"/>
    <lineage>
        <taxon>Bacteria</taxon>
        <taxon>Bacillati</taxon>
        <taxon>Actinomycetota</taxon>
        <taxon>Actinomycetes</taxon>
        <taxon>Kitasatosporales</taxon>
        <taxon>Streptomycetaceae</taxon>
        <taxon>Streptomyces</taxon>
    </lineage>
</organism>
<proteinExistence type="predicted"/>
<evidence type="ECO:0000313" key="2">
    <source>
        <dbReference type="Proteomes" id="UP000653411"/>
    </source>
</evidence>
<protein>
    <submittedName>
        <fullName evidence="1">Uncharacterized protein</fullName>
    </submittedName>
</protein>
<sequence length="68" mass="6861">MPSVLSDSGDSCFRRHAGQTDVADYRADLPGGTLHVFVAAEGAMAPTGPAIITSTGTIRLADTGEAVG</sequence>
<reference evidence="1" key="2">
    <citation type="submission" date="2020-09" db="EMBL/GenBank/DDBJ databases">
        <authorList>
            <person name="Sun Q."/>
            <person name="Zhou Y."/>
        </authorList>
    </citation>
    <scope>NUCLEOTIDE SEQUENCE</scope>
    <source>
        <strain evidence="1">CGMCC 4.7110</strain>
    </source>
</reference>
<comment type="caution">
    <text evidence="1">The sequence shown here is derived from an EMBL/GenBank/DDBJ whole genome shotgun (WGS) entry which is preliminary data.</text>
</comment>
<dbReference type="AlphaFoldDB" id="A0A918CWP7"/>
<gene>
    <name evidence="1" type="ORF">GCM10011578_089070</name>
</gene>
<dbReference type="Proteomes" id="UP000653411">
    <property type="component" value="Unassembled WGS sequence"/>
</dbReference>
<reference evidence="1" key="1">
    <citation type="journal article" date="2014" name="Int. J. Syst. Evol. Microbiol.">
        <title>Complete genome sequence of Corynebacterium casei LMG S-19264T (=DSM 44701T), isolated from a smear-ripened cheese.</title>
        <authorList>
            <consortium name="US DOE Joint Genome Institute (JGI-PGF)"/>
            <person name="Walter F."/>
            <person name="Albersmeier A."/>
            <person name="Kalinowski J."/>
            <person name="Ruckert C."/>
        </authorList>
    </citation>
    <scope>NUCLEOTIDE SEQUENCE</scope>
    <source>
        <strain evidence="1">CGMCC 4.7110</strain>
    </source>
</reference>
<dbReference type="RefSeq" id="WP_189268670.1">
    <property type="nucleotide sequence ID" value="NZ_BMML01000033.1"/>
</dbReference>
<keyword evidence="2" id="KW-1185">Reference proteome</keyword>
<dbReference type="EMBL" id="BMML01000033">
    <property type="protein sequence ID" value="GGN41128.1"/>
    <property type="molecule type" value="Genomic_DNA"/>
</dbReference>
<name>A0A918CWP7_9ACTN</name>
<evidence type="ECO:0000313" key="1">
    <source>
        <dbReference type="EMBL" id="GGN41128.1"/>
    </source>
</evidence>
<accession>A0A918CWP7</accession>